<gene>
    <name evidence="2" type="primary">g7106</name>
    <name evidence="2" type="ORF">VP750_LOCUS6082</name>
</gene>
<keyword evidence="1" id="KW-0472">Membrane</keyword>
<dbReference type="Proteomes" id="UP001497392">
    <property type="component" value="Unassembled WGS sequence"/>
</dbReference>
<comment type="caution">
    <text evidence="2">The sequence shown here is derived from an EMBL/GenBank/DDBJ whole genome shotgun (WGS) entry which is preliminary data.</text>
</comment>
<reference evidence="2 3" key="1">
    <citation type="submission" date="2024-06" db="EMBL/GenBank/DDBJ databases">
        <authorList>
            <person name="Kraege A."/>
            <person name="Thomma B."/>
        </authorList>
    </citation>
    <scope>NUCLEOTIDE SEQUENCE [LARGE SCALE GENOMIC DNA]</scope>
</reference>
<evidence type="ECO:0000313" key="3">
    <source>
        <dbReference type="Proteomes" id="UP001497392"/>
    </source>
</evidence>
<organism evidence="2 3">
    <name type="scientific">Coccomyxa viridis</name>
    <dbReference type="NCBI Taxonomy" id="1274662"/>
    <lineage>
        <taxon>Eukaryota</taxon>
        <taxon>Viridiplantae</taxon>
        <taxon>Chlorophyta</taxon>
        <taxon>core chlorophytes</taxon>
        <taxon>Trebouxiophyceae</taxon>
        <taxon>Trebouxiophyceae incertae sedis</taxon>
        <taxon>Coccomyxaceae</taxon>
        <taxon>Coccomyxa</taxon>
    </lineage>
</organism>
<feature type="transmembrane region" description="Helical" evidence="1">
    <location>
        <begin position="82"/>
        <end position="101"/>
    </location>
</feature>
<name>A0ABP1FX10_9CHLO</name>
<keyword evidence="1" id="KW-0812">Transmembrane</keyword>
<accession>A0ABP1FX10</accession>
<keyword evidence="3" id="KW-1185">Reference proteome</keyword>
<evidence type="ECO:0000313" key="2">
    <source>
        <dbReference type="EMBL" id="CAL5224423.1"/>
    </source>
</evidence>
<proteinExistence type="predicted"/>
<dbReference type="EMBL" id="CAXHTA020000010">
    <property type="protein sequence ID" value="CAL5224423.1"/>
    <property type="molecule type" value="Genomic_DNA"/>
</dbReference>
<sequence length="138" mass="15241">MRAVNADPEYPTQGTAAKARKLHFTAEALIMPVTRRDALVVLALVGLLAVAPIGLTALHGYFLQIQQHTPEFHRCCTMLLTTFVRVFLSARGMVSLIAIWPKRSAQLGLVRVHRYVAARWPIFGYLIGLGPRPVPGLD</sequence>
<protein>
    <submittedName>
        <fullName evidence="2">G7106 protein</fullName>
    </submittedName>
</protein>
<feature type="transmembrane region" description="Helical" evidence="1">
    <location>
        <begin position="39"/>
        <end position="62"/>
    </location>
</feature>
<keyword evidence="1" id="KW-1133">Transmembrane helix</keyword>
<evidence type="ECO:0000256" key="1">
    <source>
        <dbReference type="SAM" id="Phobius"/>
    </source>
</evidence>